<gene>
    <name evidence="1" type="ORF">LCGC14_1840170</name>
</gene>
<name>A0A0F9JCX0_9ZZZZ</name>
<evidence type="ECO:0000313" key="1">
    <source>
        <dbReference type="EMBL" id="KKL96867.1"/>
    </source>
</evidence>
<dbReference type="InterPro" id="IPR008884">
    <property type="entry name" value="TylF_MeTrfase"/>
</dbReference>
<sequence>MIFGRIIKKFFYKLGYTIVNSRIYNPEDKNFIPYDIEEGFKDFFLLCRPFTMTSVEKMYAMYKATEYIIKNKIAGEIVECGVWKGGSMMISALNLLGMNETNRLLYLYDTYKGMAKPTTKDFRIFDKTSAIKIWNKKKKDNCIEWCYASLEEVKKNLYSTGYPKKNIKFIKGRVQDSIPNIIPEKIALLRLDTDLYESTYHELTYLYPKLMKNGILIIDDYGLWKGQKNAVDHYFQENNINILLNRIDEEGRISIKT</sequence>
<dbReference type="AlphaFoldDB" id="A0A0F9JCX0"/>
<accession>A0A0F9JCX0</accession>
<evidence type="ECO:0008006" key="2">
    <source>
        <dbReference type="Google" id="ProtNLM"/>
    </source>
</evidence>
<reference evidence="1" key="1">
    <citation type="journal article" date="2015" name="Nature">
        <title>Complex archaea that bridge the gap between prokaryotes and eukaryotes.</title>
        <authorList>
            <person name="Spang A."/>
            <person name="Saw J.H."/>
            <person name="Jorgensen S.L."/>
            <person name="Zaremba-Niedzwiedzka K."/>
            <person name="Martijn J."/>
            <person name="Lind A.E."/>
            <person name="van Eijk R."/>
            <person name="Schleper C."/>
            <person name="Guy L."/>
            <person name="Ettema T.J."/>
        </authorList>
    </citation>
    <scope>NUCLEOTIDE SEQUENCE</scope>
</reference>
<protein>
    <recommendedName>
        <fullName evidence="2">Macrocin O-methyltransferase</fullName>
    </recommendedName>
</protein>
<dbReference type="Pfam" id="PF05711">
    <property type="entry name" value="TylF"/>
    <property type="match status" value="1"/>
</dbReference>
<comment type="caution">
    <text evidence="1">The sequence shown here is derived from an EMBL/GenBank/DDBJ whole genome shotgun (WGS) entry which is preliminary data.</text>
</comment>
<dbReference type="EMBL" id="LAZR01018315">
    <property type="protein sequence ID" value="KKL96867.1"/>
    <property type="molecule type" value="Genomic_DNA"/>
</dbReference>
<dbReference type="PANTHER" id="PTHR40036">
    <property type="entry name" value="MACROCIN O-METHYLTRANSFERASE"/>
    <property type="match status" value="1"/>
</dbReference>
<proteinExistence type="predicted"/>
<organism evidence="1">
    <name type="scientific">marine sediment metagenome</name>
    <dbReference type="NCBI Taxonomy" id="412755"/>
    <lineage>
        <taxon>unclassified sequences</taxon>
        <taxon>metagenomes</taxon>
        <taxon>ecological metagenomes</taxon>
    </lineage>
</organism>
<dbReference type="InterPro" id="IPR029063">
    <property type="entry name" value="SAM-dependent_MTases_sf"/>
</dbReference>
<dbReference type="Gene3D" id="3.40.50.150">
    <property type="entry name" value="Vaccinia Virus protein VP39"/>
    <property type="match status" value="1"/>
</dbReference>
<dbReference type="PANTHER" id="PTHR40036:SF1">
    <property type="entry name" value="MACROCIN O-METHYLTRANSFERASE"/>
    <property type="match status" value="1"/>
</dbReference>